<organism evidence="1">
    <name type="scientific">uncultured virus</name>
    <dbReference type="NCBI Taxonomy" id="340016"/>
    <lineage>
        <taxon>Viruses</taxon>
        <taxon>environmental samples</taxon>
    </lineage>
</organism>
<protein>
    <submittedName>
        <fullName evidence="1">Uncharacterized protein</fullName>
    </submittedName>
</protein>
<proteinExistence type="predicted"/>
<name>A0A218MLS5_9VIRU</name>
<reference evidence="1" key="2">
    <citation type="journal article" date="2017" name="Nat. Commun.">
        <title>Single-virus genomics reveals hidden cosmopolitan and abundant viruses.</title>
        <authorList>
            <person name="Martinez-Hernandez F."/>
            <person name="Fornas O."/>
            <person name="Lluesma Gomez M."/>
            <person name="Bolduc B."/>
            <person name="de la Cruz Pena M.J."/>
            <person name="Martinez J.M."/>
            <person name="Anton J."/>
            <person name="Gasol J.M."/>
            <person name="Rosselli R."/>
            <person name="Rodriguez-Valera F."/>
            <person name="Sullivan M.B."/>
            <person name="Acinas S.G."/>
            <person name="Martinez-Garcia M."/>
        </authorList>
    </citation>
    <scope>NUCLEOTIDE SEQUENCE</scope>
</reference>
<accession>A0A218MLS5</accession>
<evidence type="ECO:0000313" key="1">
    <source>
        <dbReference type="EMBL" id="ASF00246.1"/>
    </source>
</evidence>
<sequence>MNDKKTMRIIRGMFFDLKNDKDIIDDFANITYDVGYMVALCIALKRHKTADKIYNYFLKGW</sequence>
<reference evidence="1" key="1">
    <citation type="submission" date="2016-10" db="EMBL/GenBank/DDBJ databases">
        <authorList>
            <person name="Varghese N."/>
        </authorList>
    </citation>
    <scope>NUCLEOTIDE SEQUENCE</scope>
</reference>
<dbReference type="EMBL" id="KY052823">
    <property type="protein sequence ID" value="ASF00246.1"/>
    <property type="molecule type" value="Genomic_DNA"/>
</dbReference>